<comment type="caution">
    <text evidence="2">The sequence shown here is derived from an EMBL/GenBank/DDBJ whole genome shotgun (WGS) entry which is preliminary data.</text>
</comment>
<gene>
    <name evidence="2" type="ORF">AXW67_29585</name>
</gene>
<dbReference type="GeneID" id="32583062"/>
<reference evidence="2 3" key="1">
    <citation type="submission" date="2016-02" db="EMBL/GenBank/DDBJ databases">
        <title>Draft genome sequence of the strain BR 10247T Bradyrhizobium neotropicale isolated from nodules of Centrolobium paraense.</title>
        <authorList>
            <person name="Simoes-Araujo J.L."/>
            <person name="Barauna A.C."/>
            <person name="Silva K."/>
            <person name="Zilli J.E."/>
        </authorList>
    </citation>
    <scope>NUCLEOTIDE SEQUENCE [LARGE SCALE GENOMIC DNA]</scope>
    <source>
        <strain evidence="2 3">BR 10247</strain>
    </source>
</reference>
<keyword evidence="3" id="KW-1185">Reference proteome</keyword>
<dbReference type="InterPro" id="IPR045792">
    <property type="entry name" value="DUF6036"/>
</dbReference>
<feature type="domain" description="DUF6036" evidence="1">
    <location>
        <begin position="14"/>
        <end position="185"/>
    </location>
</feature>
<dbReference type="EMBL" id="LSEF01000109">
    <property type="protein sequence ID" value="OAF07708.1"/>
    <property type="molecule type" value="Genomic_DNA"/>
</dbReference>
<dbReference type="RefSeq" id="WP_051311003.1">
    <property type="nucleotide sequence ID" value="NZ_LSEF01000109.1"/>
</dbReference>
<protein>
    <recommendedName>
        <fullName evidence="1">DUF6036 domain-containing protein</fullName>
    </recommendedName>
</protein>
<name>A0A176YNS0_9BRAD</name>
<evidence type="ECO:0000313" key="3">
    <source>
        <dbReference type="Proteomes" id="UP000077173"/>
    </source>
</evidence>
<proteinExistence type="predicted"/>
<organism evidence="2 3">
    <name type="scientific">Bradyrhizobium neotropicale</name>
    <dbReference type="NCBI Taxonomy" id="1497615"/>
    <lineage>
        <taxon>Bacteria</taxon>
        <taxon>Pseudomonadati</taxon>
        <taxon>Pseudomonadota</taxon>
        <taxon>Alphaproteobacteria</taxon>
        <taxon>Hyphomicrobiales</taxon>
        <taxon>Nitrobacteraceae</taxon>
        <taxon>Bradyrhizobium</taxon>
    </lineage>
</organism>
<dbReference type="Pfam" id="PF19502">
    <property type="entry name" value="DUF6036"/>
    <property type="match status" value="1"/>
</dbReference>
<dbReference type="AlphaFoldDB" id="A0A176YNS0"/>
<sequence>MTQRSFVRTIEDLVETVRVIARLFKTDKVFIIGSQSILLSWPDAPVVLRTSGEIDAYPENAKIWEIQQKELDPDDDPEASEEINALYGEGSQFHREHGFYIDGVDENTARLPEDWNKRAITKTVEVDGRNVLAVAPCPEDIIVSKLARLSEKDKEFVEGYHKARPFDRELVIERIKATKLEAELQERAINFLRSLADAPKPDAAPSDTLGS</sequence>
<evidence type="ECO:0000259" key="1">
    <source>
        <dbReference type="Pfam" id="PF19502"/>
    </source>
</evidence>
<accession>A0A176YNS0</accession>
<dbReference type="Proteomes" id="UP000077173">
    <property type="component" value="Unassembled WGS sequence"/>
</dbReference>
<evidence type="ECO:0000313" key="2">
    <source>
        <dbReference type="EMBL" id="OAF07708.1"/>
    </source>
</evidence>